<dbReference type="VEuPathDB" id="ToxoDB:EMWEY_00025030"/>
<feature type="compositionally biased region" description="Basic and acidic residues" evidence="1">
    <location>
        <begin position="196"/>
        <end position="212"/>
    </location>
</feature>
<feature type="chain" id="PRO_5004675382" description="Transmembrane protein" evidence="2">
    <location>
        <begin position="26"/>
        <end position="212"/>
    </location>
</feature>
<protein>
    <recommendedName>
        <fullName evidence="5">Transmembrane protein</fullName>
    </recommendedName>
</protein>
<evidence type="ECO:0000313" key="3">
    <source>
        <dbReference type="EMBL" id="CDJ59809.1"/>
    </source>
</evidence>
<evidence type="ECO:0000256" key="1">
    <source>
        <dbReference type="SAM" id="MobiDB-lite"/>
    </source>
</evidence>
<accession>U6MBF4</accession>
<dbReference type="GeneID" id="25336489"/>
<evidence type="ECO:0000256" key="2">
    <source>
        <dbReference type="SAM" id="SignalP"/>
    </source>
</evidence>
<feature type="region of interest" description="Disordered" evidence="1">
    <location>
        <begin position="126"/>
        <end position="212"/>
    </location>
</feature>
<keyword evidence="2" id="KW-0732">Signal</keyword>
<feature type="region of interest" description="Disordered" evidence="1">
    <location>
        <begin position="53"/>
        <end position="106"/>
    </location>
</feature>
<keyword evidence="4" id="KW-1185">Reference proteome</keyword>
<dbReference type="Proteomes" id="UP000030763">
    <property type="component" value="Unassembled WGS sequence"/>
</dbReference>
<organism evidence="3 4">
    <name type="scientific">Eimeria maxima</name>
    <name type="common">Coccidian parasite</name>
    <dbReference type="NCBI Taxonomy" id="5804"/>
    <lineage>
        <taxon>Eukaryota</taxon>
        <taxon>Sar</taxon>
        <taxon>Alveolata</taxon>
        <taxon>Apicomplexa</taxon>
        <taxon>Conoidasida</taxon>
        <taxon>Coccidia</taxon>
        <taxon>Eucoccidiorida</taxon>
        <taxon>Eimeriorina</taxon>
        <taxon>Eimeriidae</taxon>
        <taxon>Eimeria</taxon>
    </lineage>
</organism>
<dbReference type="EMBL" id="HG720865">
    <property type="protein sequence ID" value="CDJ59809.1"/>
    <property type="molecule type" value="Genomic_DNA"/>
</dbReference>
<evidence type="ECO:0000313" key="4">
    <source>
        <dbReference type="Proteomes" id="UP000030763"/>
    </source>
</evidence>
<reference evidence="3" key="2">
    <citation type="submission" date="2013-10" db="EMBL/GenBank/DDBJ databases">
        <authorList>
            <person name="Aslett M."/>
        </authorList>
    </citation>
    <scope>NUCLEOTIDE SEQUENCE [LARGE SCALE GENOMIC DNA]</scope>
    <source>
        <strain evidence="3">Weybridge</strain>
    </source>
</reference>
<dbReference type="OMA" id="CSIGCPL"/>
<gene>
    <name evidence="3" type="ORF">EMWEY_00025030</name>
</gene>
<name>U6MBF4_EIMMA</name>
<dbReference type="OrthoDB" id="10532459at2759"/>
<reference evidence="3" key="1">
    <citation type="submission" date="2013-10" db="EMBL/GenBank/DDBJ databases">
        <title>Genomic analysis of the causative agents of coccidiosis in chickens.</title>
        <authorList>
            <person name="Reid A.J."/>
            <person name="Blake D."/>
            <person name="Billington K."/>
            <person name="Browne H."/>
            <person name="Dunn M."/>
            <person name="Hung S."/>
            <person name="Kawahara F."/>
            <person name="Miranda-Saavedra D."/>
            <person name="Mourier T."/>
            <person name="Nagra H."/>
            <person name="Otto T.D."/>
            <person name="Rawlings N."/>
            <person name="Sanchez A."/>
            <person name="Sanders M."/>
            <person name="Subramaniam C."/>
            <person name="Tay Y."/>
            <person name="Dear P."/>
            <person name="Doerig C."/>
            <person name="Gruber A."/>
            <person name="Parkinson J."/>
            <person name="Shirley M."/>
            <person name="Wan K.L."/>
            <person name="Berriman M."/>
            <person name="Tomley F."/>
            <person name="Pain A."/>
        </authorList>
    </citation>
    <scope>NUCLEOTIDE SEQUENCE [LARGE SCALE GENOMIC DNA]</scope>
    <source>
        <strain evidence="3">Weybridge</strain>
    </source>
</reference>
<dbReference type="AlphaFoldDB" id="U6MBF4"/>
<feature type="compositionally biased region" description="Basic and acidic residues" evidence="1">
    <location>
        <begin position="160"/>
        <end position="171"/>
    </location>
</feature>
<sequence>MRLSFVGSPFLLGLLCLAAGGGVVSVEVSSEAAAPGSVRNQHDSAIAAVELSSGDKAHGSATEAVEEGSDVAATEVAPPRKRSRGGEDKQVSPASEDGPSAETRRKYDEVLEELKKNPRYLRAQERNNALAEERRKHVNAWMKVRSQQQGQGQAGTADQQAEKEKRRKYDEVLGELQGNAKFLRAKDRLGGGSTSDGDKSSSTKETKPHNFS</sequence>
<proteinExistence type="predicted"/>
<feature type="signal peptide" evidence="2">
    <location>
        <begin position="1"/>
        <end position="25"/>
    </location>
</feature>
<dbReference type="RefSeq" id="XP_013336454.1">
    <property type="nucleotide sequence ID" value="XM_013481000.1"/>
</dbReference>
<feature type="compositionally biased region" description="Low complexity" evidence="1">
    <location>
        <begin position="147"/>
        <end position="159"/>
    </location>
</feature>
<evidence type="ECO:0008006" key="5">
    <source>
        <dbReference type="Google" id="ProtNLM"/>
    </source>
</evidence>